<dbReference type="Proteomes" id="UP001202479">
    <property type="component" value="Unassembled WGS sequence"/>
</dbReference>
<accession>A0AAI9STR3</accession>
<organism evidence="2 3">
    <name type="scientific">Candida oxycetoniae</name>
    <dbReference type="NCBI Taxonomy" id="497107"/>
    <lineage>
        <taxon>Eukaryota</taxon>
        <taxon>Fungi</taxon>
        <taxon>Dikarya</taxon>
        <taxon>Ascomycota</taxon>
        <taxon>Saccharomycotina</taxon>
        <taxon>Pichiomycetes</taxon>
        <taxon>Debaryomycetaceae</taxon>
        <taxon>Candida/Lodderomyces clade</taxon>
        <taxon>Candida</taxon>
    </lineage>
</organism>
<gene>
    <name evidence="2" type="ORF">KGF56_004342</name>
</gene>
<reference evidence="2" key="1">
    <citation type="journal article" date="2022" name="DNA Res.">
        <title>Genome analysis of five recently described species of the CUG-Ser clade uncovers Candida theae as a new hybrid lineage with pathogenic potential in the Candida parapsilosis species complex.</title>
        <authorList>
            <person name="Mixao V."/>
            <person name="Del Olmo V."/>
            <person name="Hegedusova E."/>
            <person name="Saus E."/>
            <person name="Pryszcz L."/>
            <person name="Cillingova A."/>
            <person name="Nosek J."/>
            <person name="Gabaldon T."/>
        </authorList>
    </citation>
    <scope>NUCLEOTIDE SEQUENCE</scope>
    <source>
        <strain evidence="2">CBS 10844</strain>
    </source>
</reference>
<sequence>MEEKPLIDLSDSHCHFHPEATFEDAHKFAAILNNSNSSKYFFHLMTTQHIDLECMDILLENLKEKNLIVPYFGVHPWFSHLFYLGSEKPSKIDHYNSVLKPPPTKELLSQLPEPLSLLERFNRILELVAKYDLQKYGIGEIGLDKLFRVPKTGFLGNPNCKEEEKEQQLEKEQPEKEEKLSPSKVTLAHQKEIFRHQLDFANRVQKQVSIHCVKAHGALFDEVKKYPLLRVLLHSYTGSIDQAKLWIRTYPRDKLFFSFSNWINGEREESLKLLINELDARQILTESDIYVDKLFIQNKREEYLNHLLGIYQKLNQYIDFDSLQVKANMLTSINAI</sequence>
<dbReference type="GeneID" id="73381957"/>
<evidence type="ECO:0000256" key="1">
    <source>
        <dbReference type="SAM" id="MobiDB-lite"/>
    </source>
</evidence>
<dbReference type="InterPro" id="IPR001130">
    <property type="entry name" value="TatD-like"/>
</dbReference>
<name>A0AAI9STR3_9ASCO</name>
<dbReference type="PANTHER" id="PTHR47345:SF1">
    <property type="entry name" value="CUT9-INTERACTING PROTEIN SCN1"/>
    <property type="match status" value="1"/>
</dbReference>
<evidence type="ECO:0000313" key="3">
    <source>
        <dbReference type="Proteomes" id="UP001202479"/>
    </source>
</evidence>
<dbReference type="PANTHER" id="PTHR47345">
    <property type="entry name" value="CUT9-INTERACTING PROTEIN SCN1"/>
    <property type="match status" value="1"/>
</dbReference>
<dbReference type="Gene3D" id="3.20.20.140">
    <property type="entry name" value="Metal-dependent hydrolases"/>
    <property type="match status" value="1"/>
</dbReference>
<feature type="compositionally biased region" description="Basic and acidic residues" evidence="1">
    <location>
        <begin position="160"/>
        <end position="181"/>
    </location>
</feature>
<dbReference type="InterPro" id="IPR032466">
    <property type="entry name" value="Metal_Hydrolase"/>
</dbReference>
<dbReference type="Pfam" id="PF01026">
    <property type="entry name" value="TatD_DNase"/>
    <property type="match status" value="1"/>
</dbReference>
<dbReference type="AlphaFoldDB" id="A0AAI9STR3"/>
<dbReference type="GO" id="GO:0016788">
    <property type="term" value="F:hydrolase activity, acting on ester bonds"/>
    <property type="evidence" value="ECO:0007669"/>
    <property type="project" value="InterPro"/>
</dbReference>
<protein>
    <submittedName>
        <fullName evidence="2">Scn1</fullName>
    </submittedName>
</protein>
<dbReference type="InterPro" id="IPR053044">
    <property type="entry name" value="Metallo-hydrolase/TatD-type"/>
</dbReference>
<dbReference type="EMBL" id="JAHUZD010000140">
    <property type="protein sequence ID" value="KAI3402881.2"/>
    <property type="molecule type" value="Genomic_DNA"/>
</dbReference>
<comment type="caution">
    <text evidence="2">The sequence shown here is derived from an EMBL/GenBank/DDBJ whole genome shotgun (WGS) entry which is preliminary data.</text>
</comment>
<evidence type="ECO:0000313" key="2">
    <source>
        <dbReference type="EMBL" id="KAI3402881.2"/>
    </source>
</evidence>
<dbReference type="SUPFAM" id="SSF51556">
    <property type="entry name" value="Metallo-dependent hydrolases"/>
    <property type="match status" value="1"/>
</dbReference>
<dbReference type="RefSeq" id="XP_049178628.1">
    <property type="nucleotide sequence ID" value="XM_049325771.1"/>
</dbReference>
<feature type="region of interest" description="Disordered" evidence="1">
    <location>
        <begin position="158"/>
        <end position="184"/>
    </location>
</feature>
<proteinExistence type="predicted"/>
<keyword evidence="3" id="KW-1185">Reference proteome</keyword>